<dbReference type="Proteomes" id="UP000826775">
    <property type="component" value="Chromosome"/>
</dbReference>
<dbReference type="Gene3D" id="3.30.1120.180">
    <property type="entry name" value="Flagellar FLiS export co-chaperone, HP1076"/>
    <property type="match status" value="1"/>
</dbReference>
<dbReference type="EMBL" id="AP024814">
    <property type="protein sequence ID" value="BCZ18007.1"/>
    <property type="molecule type" value="Genomic_DNA"/>
</dbReference>
<dbReference type="InterPro" id="IPR032411">
    <property type="entry name" value="FliS_cochap"/>
</dbReference>
<dbReference type="InterPro" id="IPR038315">
    <property type="entry name" value="FliS_cochap_sf"/>
</dbReference>
<gene>
    <name evidence="1" type="ORF">NHP190003_12890</name>
</gene>
<evidence type="ECO:0000313" key="1">
    <source>
        <dbReference type="EMBL" id="BCZ18007.1"/>
    </source>
</evidence>
<proteinExistence type="predicted"/>
<accession>A0ABN6I4R9</accession>
<reference evidence="1 2" key="1">
    <citation type="submission" date="2021-07" db="EMBL/GenBank/DDBJ databases">
        <title>Novel Helicobacter sp. Isolated from a dog.</title>
        <authorList>
            <person name="Rimbara E."/>
            <person name="Suzuki M."/>
        </authorList>
    </citation>
    <scope>NUCLEOTIDE SEQUENCE [LARGE SCALE GENOMIC DNA]</scope>
    <source>
        <strain evidence="2">NHP19-003</strain>
    </source>
</reference>
<name>A0ABN6I4R9_9HELI</name>
<organism evidence="1 2">
    <name type="scientific">Helicobacter gastrocanis</name>
    <dbReference type="NCBI Taxonomy" id="2849641"/>
    <lineage>
        <taxon>Bacteria</taxon>
        <taxon>Pseudomonadati</taxon>
        <taxon>Campylobacterota</taxon>
        <taxon>Epsilonproteobacteria</taxon>
        <taxon>Campylobacterales</taxon>
        <taxon>Helicobacteraceae</taxon>
        <taxon>Helicobacter</taxon>
    </lineage>
</organism>
<sequence length="180" mass="19937">MLVFCILLQRMDMLKQDILQTLQKHLGAIDTQSLDMLDTQHKAHKIEKFNHEIKGINESIGALQTLQIACQKILKLESLSVDGVQELVQKAQFMGKALFNSTLSINLGESVLELNAPSPLDLLSTGADLKAILQESLAQIKQALNTIQESVSQKQVFKKPPTLNTPSFNKDALLDLMKSS</sequence>
<evidence type="ECO:0000313" key="2">
    <source>
        <dbReference type="Proteomes" id="UP000826775"/>
    </source>
</evidence>
<dbReference type="Pfam" id="PF16522">
    <property type="entry name" value="FliS_cochap"/>
    <property type="match status" value="1"/>
</dbReference>
<protein>
    <recommendedName>
        <fullName evidence="3">HPt domain-containing protein</fullName>
    </recommendedName>
</protein>
<keyword evidence="2" id="KW-1185">Reference proteome</keyword>
<evidence type="ECO:0008006" key="3">
    <source>
        <dbReference type="Google" id="ProtNLM"/>
    </source>
</evidence>